<proteinExistence type="predicted"/>
<evidence type="ECO:0000313" key="1">
    <source>
        <dbReference type="EMBL" id="KAG6922065.1"/>
    </source>
</evidence>
<dbReference type="OrthoDB" id="5945029at2759"/>
<comment type="caution">
    <text evidence="1">The sequence shown here is derived from an EMBL/GenBank/DDBJ whole genome shotgun (WGS) entry which is preliminary data.</text>
</comment>
<organism evidence="1 2">
    <name type="scientific">Chelydra serpentina</name>
    <name type="common">Snapping turtle</name>
    <name type="synonym">Testudo serpentina</name>
    <dbReference type="NCBI Taxonomy" id="8475"/>
    <lineage>
        <taxon>Eukaryota</taxon>
        <taxon>Metazoa</taxon>
        <taxon>Chordata</taxon>
        <taxon>Craniata</taxon>
        <taxon>Vertebrata</taxon>
        <taxon>Euteleostomi</taxon>
        <taxon>Archelosauria</taxon>
        <taxon>Testudinata</taxon>
        <taxon>Testudines</taxon>
        <taxon>Cryptodira</taxon>
        <taxon>Durocryptodira</taxon>
        <taxon>Americhelydia</taxon>
        <taxon>Chelydroidea</taxon>
        <taxon>Chelydridae</taxon>
        <taxon>Chelydra</taxon>
    </lineage>
</organism>
<accession>A0A8T1S081</accession>
<protein>
    <submittedName>
        <fullName evidence="1">Adhesion G protein-coupled receptor E3-like</fullName>
    </submittedName>
</protein>
<keyword evidence="2" id="KW-1185">Reference proteome</keyword>
<feature type="non-terminal residue" evidence="1">
    <location>
        <position position="69"/>
    </location>
</feature>
<gene>
    <name evidence="1" type="ORF">G0U57_003976</name>
</gene>
<dbReference type="EMBL" id="JAHGAV010001530">
    <property type="protein sequence ID" value="KAG6922065.1"/>
    <property type="molecule type" value="Genomic_DNA"/>
</dbReference>
<keyword evidence="1" id="KW-0675">Receptor</keyword>
<evidence type="ECO:0000313" key="2">
    <source>
        <dbReference type="Proteomes" id="UP000765507"/>
    </source>
</evidence>
<name>A0A8T1S081_CHESE</name>
<sequence>MCAQDRAVSLEEVAGPFGSFLNSSTLSAGGNESKEVASAVTFLLQSVEFAALTAALKSPEMKKQNVTTE</sequence>
<dbReference type="AlphaFoldDB" id="A0A8T1S081"/>
<reference evidence="1 2" key="1">
    <citation type="journal article" date="2020" name="G3 (Bethesda)">
        <title>Draft Genome of the Common Snapping Turtle, Chelydra serpentina, a Model for Phenotypic Plasticity in Reptiles.</title>
        <authorList>
            <person name="Das D."/>
            <person name="Singh S.K."/>
            <person name="Bierstedt J."/>
            <person name="Erickson A."/>
            <person name="Galli G.L.J."/>
            <person name="Crossley D.A. 2nd"/>
            <person name="Rhen T."/>
        </authorList>
    </citation>
    <scope>NUCLEOTIDE SEQUENCE [LARGE SCALE GENOMIC DNA]</scope>
    <source>
        <tissue evidence="1">Whole blood</tissue>
    </source>
</reference>
<dbReference type="Proteomes" id="UP000765507">
    <property type="component" value="Unassembled WGS sequence"/>
</dbReference>